<keyword evidence="7 17" id="KW-0679">Respiratory chain</keyword>
<evidence type="ECO:0000256" key="7">
    <source>
        <dbReference type="ARBA" id="ARBA00022660"/>
    </source>
</evidence>
<evidence type="ECO:0000256" key="4">
    <source>
        <dbReference type="ARBA" id="ARBA00012944"/>
    </source>
</evidence>
<evidence type="ECO:0000256" key="16">
    <source>
        <dbReference type="ARBA" id="ARBA00049551"/>
    </source>
</evidence>
<keyword evidence="18" id="KW-0732">Signal</keyword>
<feature type="transmembrane region" description="Helical" evidence="17">
    <location>
        <begin position="87"/>
        <end position="108"/>
    </location>
</feature>
<comment type="similarity">
    <text evidence="3 17">Belongs to the complex I subunit 6 family.</text>
</comment>
<feature type="signal peptide" evidence="18">
    <location>
        <begin position="1"/>
        <end position="20"/>
    </location>
</feature>
<dbReference type="GeneID" id="26831164"/>
<evidence type="ECO:0000256" key="8">
    <source>
        <dbReference type="ARBA" id="ARBA00022692"/>
    </source>
</evidence>
<dbReference type="InterPro" id="IPR050269">
    <property type="entry name" value="ComplexI_Subunit6"/>
</dbReference>
<dbReference type="GO" id="GO:0031966">
    <property type="term" value="C:mitochondrial membrane"/>
    <property type="evidence" value="ECO:0007669"/>
    <property type="project" value="UniProtKB-SubCell"/>
</dbReference>
<evidence type="ECO:0000256" key="11">
    <source>
        <dbReference type="ARBA" id="ARBA00022989"/>
    </source>
</evidence>
<evidence type="ECO:0000256" key="1">
    <source>
        <dbReference type="ARBA" id="ARBA00003257"/>
    </source>
</evidence>
<evidence type="ECO:0000256" key="13">
    <source>
        <dbReference type="ARBA" id="ARBA00023075"/>
    </source>
</evidence>
<evidence type="ECO:0000313" key="19">
    <source>
        <dbReference type="EMBL" id="AGI50998.1"/>
    </source>
</evidence>
<dbReference type="GO" id="GO:0008137">
    <property type="term" value="F:NADH dehydrogenase (ubiquinone) activity"/>
    <property type="evidence" value="ECO:0007669"/>
    <property type="project" value="UniProtKB-UniRule"/>
</dbReference>
<evidence type="ECO:0000256" key="3">
    <source>
        <dbReference type="ARBA" id="ARBA00005698"/>
    </source>
</evidence>
<evidence type="ECO:0000256" key="10">
    <source>
        <dbReference type="ARBA" id="ARBA00022982"/>
    </source>
</evidence>
<evidence type="ECO:0000256" key="15">
    <source>
        <dbReference type="ARBA" id="ARBA00023136"/>
    </source>
</evidence>
<keyword evidence="8 17" id="KW-0812">Transmembrane</keyword>
<dbReference type="InterPro" id="IPR001457">
    <property type="entry name" value="NADH_UbQ/plastoQ_OxRdtase_su6"/>
</dbReference>
<gene>
    <name evidence="19" type="primary">ND6</name>
</gene>
<geneLocation type="mitochondrion" evidence="19"/>
<keyword evidence="10 17" id="KW-0249">Electron transport</keyword>
<feature type="transmembrane region" description="Helical" evidence="17">
    <location>
        <begin position="44"/>
        <end position="75"/>
    </location>
</feature>
<dbReference type="EC" id="7.1.1.2" evidence="4 17"/>
<keyword evidence="15 17" id="KW-0472">Membrane</keyword>
<dbReference type="Gene3D" id="1.20.120.1200">
    <property type="entry name" value="NADH-ubiquinone/plastoquinone oxidoreductase chain 6, subunit NuoJ"/>
    <property type="match status" value="1"/>
</dbReference>
<evidence type="ECO:0000256" key="6">
    <source>
        <dbReference type="ARBA" id="ARBA00022448"/>
    </source>
</evidence>
<evidence type="ECO:0000256" key="9">
    <source>
        <dbReference type="ARBA" id="ARBA00022967"/>
    </source>
</evidence>
<dbReference type="Pfam" id="PF00499">
    <property type="entry name" value="Oxidored_q3"/>
    <property type="match status" value="1"/>
</dbReference>
<dbReference type="CTD" id="4541"/>
<comment type="catalytic activity">
    <reaction evidence="16 17">
        <text>a ubiquinone + NADH + 5 H(+)(in) = a ubiquinol + NAD(+) + 4 H(+)(out)</text>
        <dbReference type="Rhea" id="RHEA:29091"/>
        <dbReference type="Rhea" id="RHEA-COMP:9565"/>
        <dbReference type="Rhea" id="RHEA-COMP:9566"/>
        <dbReference type="ChEBI" id="CHEBI:15378"/>
        <dbReference type="ChEBI" id="CHEBI:16389"/>
        <dbReference type="ChEBI" id="CHEBI:17976"/>
        <dbReference type="ChEBI" id="CHEBI:57540"/>
        <dbReference type="ChEBI" id="CHEBI:57945"/>
        <dbReference type="EC" id="7.1.1.2"/>
    </reaction>
</comment>
<accession>A0A0X8NKI8</accession>
<keyword evidence="12 17" id="KW-0520">NAD</keyword>
<evidence type="ECO:0000256" key="17">
    <source>
        <dbReference type="RuleBase" id="RU004430"/>
    </source>
</evidence>
<evidence type="ECO:0000256" key="2">
    <source>
        <dbReference type="ARBA" id="ARBA00004225"/>
    </source>
</evidence>
<evidence type="ECO:0000256" key="18">
    <source>
        <dbReference type="SAM" id="SignalP"/>
    </source>
</evidence>
<feature type="chain" id="PRO_5007068928" description="NADH-ubiquinone oxidoreductase chain 6" evidence="18">
    <location>
        <begin position="21"/>
        <end position="172"/>
    </location>
</feature>
<comment type="function">
    <text evidence="1">Core subunit of the mitochondrial membrane respiratory chain NADH dehydrogenase (Complex I) that is believed to belong to the minimal assembly required for catalysis. Complex I functions in the transfer of electrons from NADH to the respiratory chain. The immediate electron acceptor for the enzyme is believed to be ubiquinone.</text>
</comment>
<feature type="transmembrane region" description="Helical" evidence="17">
    <location>
        <begin position="140"/>
        <end position="161"/>
    </location>
</feature>
<sequence length="172" mass="17756">MMNFVLFLGLCFVLGGLAVASNPSPYYGVVGLVVASIAGCGWLVSLGVSFVSLVLVMVYLGGMLVVFVYSVSLAADPYPESWGDWRVMGYAVGLGLVVGVGVIVGGVFECLSEGGTVNSTGVSSVRLDFSGVAAFYSRGAGLFLIAGWGLLLTLFVVLELVRGLSRGAIRAV</sequence>
<dbReference type="PANTHER" id="PTHR11435">
    <property type="entry name" value="NADH UBIQUINONE OXIDOREDUCTASE SUBUNIT ND6"/>
    <property type="match status" value="1"/>
</dbReference>
<protein>
    <recommendedName>
        <fullName evidence="5 17">NADH-ubiquinone oxidoreductase chain 6</fullName>
        <ecNumber evidence="4 17">7.1.1.2</ecNumber>
    </recommendedName>
</protein>
<keyword evidence="14 17" id="KW-0496">Mitochondrion</keyword>
<dbReference type="PANTHER" id="PTHR11435:SF1">
    <property type="entry name" value="NADH-UBIQUINONE OXIDOREDUCTASE CHAIN 6"/>
    <property type="match status" value="1"/>
</dbReference>
<reference evidence="19" key="1">
    <citation type="journal article" date="2015" name="Genome Biol. Evol.">
        <title>New Zealand Passerines Help Clarify the Diversification of Major Songbird Lineages during the Oligocene.</title>
        <authorList>
            <person name="Gibb G.C."/>
            <person name="England R."/>
            <person name="Hartig G."/>
            <person name="McLenachan P.A."/>
            <person name="Taylor Smith B.L."/>
            <person name="McComish B.J."/>
            <person name="Cooper A."/>
            <person name="Penny D."/>
        </authorList>
    </citation>
    <scope>NUCLEOTIDE SEQUENCE</scope>
</reference>
<keyword evidence="13 17" id="KW-0830">Ubiquinone</keyword>
<dbReference type="InterPro" id="IPR042106">
    <property type="entry name" value="Nuo/plastoQ_OxRdtase_6_NuoJ"/>
</dbReference>
<organism evidence="19">
    <name type="scientific">Gerygone igata</name>
    <dbReference type="NCBI Taxonomy" id="874461"/>
    <lineage>
        <taxon>Eukaryota</taxon>
        <taxon>Metazoa</taxon>
        <taxon>Chordata</taxon>
        <taxon>Craniata</taxon>
        <taxon>Vertebrata</taxon>
        <taxon>Euteleostomi</taxon>
        <taxon>Archelosauria</taxon>
        <taxon>Archosauria</taxon>
        <taxon>Dinosauria</taxon>
        <taxon>Saurischia</taxon>
        <taxon>Theropoda</taxon>
        <taxon>Coelurosauria</taxon>
        <taxon>Aves</taxon>
        <taxon>Neognathae</taxon>
        <taxon>Neoaves</taxon>
        <taxon>Telluraves</taxon>
        <taxon>Australaves</taxon>
        <taxon>Passeriformes</taxon>
        <taxon>Meliphagoidea</taxon>
        <taxon>Acanthizidae</taxon>
        <taxon>Gerygone</taxon>
    </lineage>
</organism>
<evidence type="ECO:0000256" key="5">
    <source>
        <dbReference type="ARBA" id="ARBA00021095"/>
    </source>
</evidence>
<name>A0A0X8NKI8_9PASS</name>
<evidence type="ECO:0000256" key="14">
    <source>
        <dbReference type="ARBA" id="ARBA00023128"/>
    </source>
</evidence>
<keyword evidence="11 17" id="KW-1133">Transmembrane helix</keyword>
<evidence type="ECO:0000256" key="12">
    <source>
        <dbReference type="ARBA" id="ARBA00023027"/>
    </source>
</evidence>
<keyword evidence="9 17" id="KW-1278">Translocase</keyword>
<keyword evidence="6 17" id="KW-0813">Transport</keyword>
<dbReference type="AlphaFoldDB" id="A0A0X8NKI8"/>
<proteinExistence type="inferred from homology"/>
<comment type="function">
    <text evidence="17">Core subunit of the mitochondrial membrane respiratory chain NADH dehydrogenase (Complex I) which catalyzes electron transfer from NADH through the respiratory chain, using ubiquinone as an electron acceptor. Essential for the catalytic activity and assembly of complex I.</text>
</comment>
<dbReference type="EMBL" id="KC545399">
    <property type="protein sequence ID" value="AGI50998.1"/>
    <property type="molecule type" value="Genomic_DNA"/>
</dbReference>
<comment type="subcellular location">
    <subcellularLocation>
        <location evidence="2 17">Mitochondrion membrane</location>
        <topology evidence="2 17">Multi-pass membrane protein</topology>
    </subcellularLocation>
</comment>
<dbReference type="RefSeq" id="YP_009227522.1">
    <property type="nucleotide sequence ID" value="NC_029139.1"/>
</dbReference>